<name>F0SMW1_RUBBR</name>
<dbReference type="AlphaFoldDB" id="F0SMW1"/>
<dbReference type="EMBL" id="CP002546">
    <property type="protein sequence ID" value="ADY59965.1"/>
    <property type="molecule type" value="Genomic_DNA"/>
</dbReference>
<evidence type="ECO:0000313" key="2">
    <source>
        <dbReference type="EMBL" id="ADY59965.1"/>
    </source>
</evidence>
<evidence type="ECO:0000313" key="3">
    <source>
        <dbReference type="Proteomes" id="UP000006860"/>
    </source>
</evidence>
<dbReference type="PROSITE" id="PS51257">
    <property type="entry name" value="PROKAR_LIPOPROTEIN"/>
    <property type="match status" value="1"/>
</dbReference>
<dbReference type="Proteomes" id="UP000006860">
    <property type="component" value="Chromosome"/>
</dbReference>
<dbReference type="OrthoDB" id="9914490at2"/>
<keyword evidence="3" id="KW-1185">Reference proteome</keyword>
<feature type="compositionally biased region" description="Polar residues" evidence="1">
    <location>
        <begin position="200"/>
        <end position="210"/>
    </location>
</feature>
<accession>F0SMW1</accession>
<reference evidence="3" key="1">
    <citation type="submission" date="2011-02" db="EMBL/GenBank/DDBJ databases">
        <title>The complete genome of Planctomyces brasiliensis DSM 5305.</title>
        <authorList>
            <person name="Lucas S."/>
            <person name="Copeland A."/>
            <person name="Lapidus A."/>
            <person name="Bruce D."/>
            <person name="Goodwin L."/>
            <person name="Pitluck S."/>
            <person name="Kyrpides N."/>
            <person name="Mavromatis K."/>
            <person name="Pagani I."/>
            <person name="Ivanova N."/>
            <person name="Ovchinnikova G."/>
            <person name="Lu M."/>
            <person name="Detter J.C."/>
            <person name="Han C."/>
            <person name="Land M."/>
            <person name="Hauser L."/>
            <person name="Markowitz V."/>
            <person name="Cheng J.-F."/>
            <person name="Hugenholtz P."/>
            <person name="Woyke T."/>
            <person name="Wu D."/>
            <person name="Tindall B."/>
            <person name="Pomrenke H.G."/>
            <person name="Brambilla E."/>
            <person name="Klenk H.-P."/>
            <person name="Eisen J.A."/>
        </authorList>
    </citation>
    <scope>NUCLEOTIDE SEQUENCE [LARGE SCALE GENOMIC DNA]</scope>
    <source>
        <strain evidence="3">ATCC 49424 / DSM 5305 / JCM 21570 / NBRC 103401 / IFAM 1448</strain>
    </source>
</reference>
<feature type="compositionally biased region" description="Polar residues" evidence="1">
    <location>
        <begin position="221"/>
        <end position="234"/>
    </location>
</feature>
<evidence type="ECO:0000256" key="1">
    <source>
        <dbReference type="SAM" id="MobiDB-lite"/>
    </source>
</evidence>
<feature type="compositionally biased region" description="Low complexity" evidence="1">
    <location>
        <begin position="140"/>
        <end position="151"/>
    </location>
</feature>
<proteinExistence type="predicted"/>
<feature type="region of interest" description="Disordered" evidence="1">
    <location>
        <begin position="55"/>
        <end position="169"/>
    </location>
</feature>
<feature type="compositionally biased region" description="Polar residues" evidence="1">
    <location>
        <begin position="123"/>
        <end position="137"/>
    </location>
</feature>
<dbReference type="RefSeq" id="WP_013628689.1">
    <property type="nucleotide sequence ID" value="NC_015174.1"/>
</dbReference>
<gene>
    <name evidence="2" type="ordered locus">Plabr_2363</name>
</gene>
<sequence length="372" mass="38267">MNAIAMRARPHRGCRVLLGGALLVCGLTTGCQQPYYHAPYQPGMYQPQPYGGQPYGAQPYGGATYGTPQGQFVSPPGVSSVPADTFHTPAPSNNSTNGGDAPSFSNPGNSGGNSQNGVPKYNDPSSDSPYFEQNSMRQDPAANPMAAMAHNSPRTSAAPQDPAGGFVPQDTSVAAAGFHQPQNSDNAIDLTGEETFQQFEPPMTANSSGAGTPPGTFDAAATTTNSPTAGTSPENLFPGAGSGEVAAAPAQTMAASEPQPMDSPFELAAPPLGDASAAPAQGNASPETAALEGTVQFQPANQRWILKFAGAETASAPFGGQLPLTGSADVLKSLKDRGQFRVHGFLEVSEDPNGESQFHVQRVENLSSPFAQ</sequence>
<feature type="region of interest" description="Disordered" evidence="1">
    <location>
        <begin position="200"/>
        <end position="263"/>
    </location>
</feature>
<feature type="compositionally biased region" description="Low complexity" evidence="1">
    <location>
        <begin position="103"/>
        <end position="117"/>
    </location>
</feature>
<dbReference type="KEGG" id="pbs:Plabr_2363"/>
<organism evidence="2 3">
    <name type="scientific">Rubinisphaera brasiliensis (strain ATCC 49424 / DSM 5305 / JCM 21570 / IAM 15109 / NBRC 103401 / IFAM 1448)</name>
    <name type="common">Planctomyces brasiliensis</name>
    <dbReference type="NCBI Taxonomy" id="756272"/>
    <lineage>
        <taxon>Bacteria</taxon>
        <taxon>Pseudomonadati</taxon>
        <taxon>Planctomycetota</taxon>
        <taxon>Planctomycetia</taxon>
        <taxon>Planctomycetales</taxon>
        <taxon>Planctomycetaceae</taxon>
        <taxon>Rubinisphaera</taxon>
    </lineage>
</organism>
<dbReference type="HOGENOM" id="CLU_743705_0_0_0"/>
<dbReference type="STRING" id="756272.Plabr_2363"/>
<protein>
    <submittedName>
        <fullName evidence="2">Uncharacterized protein</fullName>
    </submittedName>
</protein>